<dbReference type="KEGG" id="fll:EI427_09615"/>
<evidence type="ECO:0008006" key="4">
    <source>
        <dbReference type="Google" id="ProtNLM"/>
    </source>
</evidence>
<name>A0A3Q9FNT2_9BACT</name>
<reference evidence="2 3" key="1">
    <citation type="submission" date="2018-12" db="EMBL/GenBank/DDBJ databases">
        <title>Flammeovirga pectinis sp. nov., isolated from the gut of the Korean scallop, Patinopecten yessoensis.</title>
        <authorList>
            <person name="Bae J.-W."/>
            <person name="Jeong Y.-S."/>
            <person name="Kang W."/>
        </authorList>
    </citation>
    <scope>NUCLEOTIDE SEQUENCE [LARGE SCALE GENOMIC DNA]</scope>
    <source>
        <strain evidence="2 3">L12M1</strain>
    </source>
</reference>
<dbReference type="OrthoDB" id="3193440at2"/>
<keyword evidence="1" id="KW-0732">Signal</keyword>
<evidence type="ECO:0000256" key="1">
    <source>
        <dbReference type="SAM" id="SignalP"/>
    </source>
</evidence>
<evidence type="ECO:0000313" key="3">
    <source>
        <dbReference type="Proteomes" id="UP000267268"/>
    </source>
</evidence>
<evidence type="ECO:0000313" key="2">
    <source>
        <dbReference type="EMBL" id="AZQ62487.1"/>
    </source>
</evidence>
<dbReference type="Proteomes" id="UP000267268">
    <property type="component" value="Chromosome 1"/>
</dbReference>
<keyword evidence="3" id="KW-1185">Reference proteome</keyword>
<organism evidence="2 3">
    <name type="scientific">Flammeovirga pectinis</name>
    <dbReference type="NCBI Taxonomy" id="2494373"/>
    <lineage>
        <taxon>Bacteria</taxon>
        <taxon>Pseudomonadati</taxon>
        <taxon>Bacteroidota</taxon>
        <taxon>Cytophagia</taxon>
        <taxon>Cytophagales</taxon>
        <taxon>Flammeovirgaceae</taxon>
        <taxon>Flammeovirga</taxon>
    </lineage>
</organism>
<dbReference type="RefSeq" id="WP_126614038.1">
    <property type="nucleotide sequence ID" value="NZ_CP034562.1"/>
</dbReference>
<feature type="signal peptide" evidence="1">
    <location>
        <begin position="1"/>
        <end position="19"/>
    </location>
</feature>
<protein>
    <recommendedName>
        <fullName evidence="4">Ig-like domain-containing protein</fullName>
    </recommendedName>
</protein>
<gene>
    <name evidence="2" type="ORF">EI427_09615</name>
</gene>
<accession>A0A3Q9FNT2</accession>
<sequence length="1048" mass="118569">MKIFLLSFLLLFFAQFGWSQSVVSGSISVEGGLEVTNNPEGRVQLKIKYSSDVTHMKVSRDESFRGVVWERVNWEKSNYPIIRRGEGDGLKTIYAVFKDETSGNVSEVSSIMIELDRTPPQNPELLINGGLPFTNNKSRMVTLFLSADEAQYMRIANRPDFYGKEWIPYNQKIDKYKLIGLDGTKEIFAQFKDAAGNESEIISSTITIDITPPSAGKMKINNGEKYLKDSVVTLHFYAEGASHIQIRGGDGWIDYAEEVPWTLSRGDGEKVIYARFRDEVGNYSSIVSARAIVDRVPPRFGRIIIDDGRKFIDNHARHKLQLIIQGATEMKVSNNENFSDADWIPYSPVLPVWNFPIGDGKKTVYVKFRDRAKNESEVFTSFVMLDATPPQNPKLDIVAEGIVQDTANNVKLLKDDKRIVDLKVNADDARFMMIANQQTFFGARWMVYKESVTKWELNAGQDGVRTVYIKFMDRAKNISEVAFDRVVIDTEAPVGGKVTIDNNKEFSIDKEHFATLKLFARKADFMQISNDPTFMDAKWEPYKVVRKWKLAGNDGVKTVFARYSDLAGNVSDPVSDNIMLDTKPPFNCTIIVKNHKEGVVNHPDAIALLRVNAEDAVKMQISNHPNFEKIRWIGYSEYNIPWRLPGQDGVKEIYTRFMDEAGNVTDTYSVNVTLDRTPPVEGTVEIDEAKDKLVNLEEVNLTIAAKGASTMRLSSRSDFKGAEWEQYTTTKKWKFPSGDGVKFVYVIFKDEVGNISRPSYASVGVDTDAPREGSILIGQGEKYCTDFDARVRLKLSARGATKMMISNNKGFDGAEWQKFKFYIYDHYLDAAEDGEKTVYAKFKDDAENVTSAVSSSIILDRQEPVNEKLIVNNGEKFTNDKTGRVQLEIFAEGAKEMKVTNDRYFKQRVDWEPYSTSKDWIIKHSSDGEKFVYVKFRDEAGNESMITTGTITLDTTPPIPQFVKIEGGKTAVDSPTVTVTTKAREATYMMVSNKQSFVGAIWRPYSEQFSWSLEAGPGLKRVFIKFKDNSQNESDFKFAETTLYDGNK</sequence>
<dbReference type="EMBL" id="CP034562">
    <property type="protein sequence ID" value="AZQ62487.1"/>
    <property type="molecule type" value="Genomic_DNA"/>
</dbReference>
<feature type="chain" id="PRO_5018570248" description="Ig-like domain-containing protein" evidence="1">
    <location>
        <begin position="20"/>
        <end position="1048"/>
    </location>
</feature>
<proteinExistence type="predicted"/>
<dbReference type="AlphaFoldDB" id="A0A3Q9FNT2"/>